<proteinExistence type="predicted"/>
<accession>A0A3R9PP08</accession>
<evidence type="ECO:0000313" key="1">
    <source>
        <dbReference type="EMBL" id="RSN79023.1"/>
    </source>
</evidence>
<dbReference type="EMBL" id="RCOS01000007">
    <property type="protein sequence ID" value="RSN79023.1"/>
    <property type="molecule type" value="Genomic_DNA"/>
</dbReference>
<keyword evidence="2" id="KW-1185">Reference proteome</keyword>
<evidence type="ECO:0008006" key="3">
    <source>
        <dbReference type="Google" id="ProtNLM"/>
    </source>
</evidence>
<organism evidence="1 2">
    <name type="scientific">Candidatus Methanodesulfokora washburnensis</name>
    <dbReference type="NCBI Taxonomy" id="2478471"/>
    <lineage>
        <taxon>Archaea</taxon>
        <taxon>Thermoproteota</taxon>
        <taxon>Candidatus Korarchaeia</taxon>
        <taxon>Candidatus Korarchaeia incertae sedis</taxon>
        <taxon>Candidatus Methanodesulfokora</taxon>
    </lineage>
</organism>
<gene>
    <name evidence="1" type="ORF">D6D85_00370</name>
</gene>
<protein>
    <recommendedName>
        <fullName evidence="3">DUF5659 domain-containing protein</fullName>
    </recommendedName>
</protein>
<dbReference type="Proteomes" id="UP000277582">
    <property type="component" value="Unassembled WGS sequence"/>
</dbReference>
<sequence>MIKFYFLIGSMVMGLDGLDTLFQMGYDIILKRDPDFLRISVFKNGREVMMGIFKSEDRSSLENFIAFVKRMRP</sequence>
<comment type="caution">
    <text evidence="1">The sequence shown here is derived from an EMBL/GenBank/DDBJ whole genome shotgun (WGS) entry which is preliminary data.</text>
</comment>
<reference evidence="1 2" key="1">
    <citation type="submission" date="2018-10" db="EMBL/GenBank/DDBJ databases">
        <title>Co-occurring genomic capacity for anaerobic methane metabolism and dissimilatory sulfite reduction discovered in the Korarchaeota.</title>
        <authorList>
            <person name="Mckay L.J."/>
            <person name="Dlakic M."/>
            <person name="Fields M.W."/>
            <person name="Delmont T.O."/>
            <person name="Eren A.M."/>
            <person name="Jay Z.J."/>
            <person name="Klingelsmith K.B."/>
            <person name="Rusch D.B."/>
            <person name="Inskeep W.P."/>
        </authorList>
    </citation>
    <scope>NUCLEOTIDE SEQUENCE [LARGE SCALE GENOMIC DNA]</scope>
    <source>
        <strain evidence="1 2">MDKW</strain>
    </source>
</reference>
<name>A0A3R9PP08_9CREN</name>
<dbReference type="AlphaFoldDB" id="A0A3R9PP08"/>
<evidence type="ECO:0000313" key="2">
    <source>
        <dbReference type="Proteomes" id="UP000277582"/>
    </source>
</evidence>